<keyword evidence="5" id="KW-1185">Reference proteome</keyword>
<evidence type="ECO:0000256" key="3">
    <source>
        <dbReference type="SAM" id="MobiDB-lite"/>
    </source>
</evidence>
<dbReference type="InterPro" id="IPR010310">
    <property type="entry name" value="T7SS_ESAT-6-like"/>
</dbReference>
<feature type="region of interest" description="Disordered" evidence="3">
    <location>
        <begin position="1"/>
        <end position="20"/>
    </location>
</feature>
<dbReference type="SUPFAM" id="SSF140453">
    <property type="entry name" value="EsxAB dimer-like"/>
    <property type="match status" value="1"/>
</dbReference>
<proteinExistence type="inferred from homology"/>
<feature type="region of interest" description="Disordered" evidence="3">
    <location>
        <begin position="87"/>
        <end position="110"/>
    </location>
</feature>
<name>A0ABS8P1Y9_9PSEU</name>
<accession>A0ABS8P1Y9</accession>
<feature type="compositionally biased region" description="Polar residues" evidence="3">
    <location>
        <begin position="87"/>
        <end position="99"/>
    </location>
</feature>
<dbReference type="EMBL" id="JAJNDB010000001">
    <property type="protein sequence ID" value="MCD2192255.1"/>
    <property type="molecule type" value="Genomic_DNA"/>
</dbReference>
<evidence type="ECO:0000256" key="1">
    <source>
        <dbReference type="RuleBase" id="RU362001"/>
    </source>
</evidence>
<evidence type="ECO:0000313" key="4">
    <source>
        <dbReference type="EMBL" id="MCD2192255.1"/>
    </source>
</evidence>
<dbReference type="Proteomes" id="UP001199469">
    <property type="component" value="Unassembled WGS sequence"/>
</dbReference>
<dbReference type="NCBIfam" id="TIGR03930">
    <property type="entry name" value="WXG100_ESAT6"/>
    <property type="match status" value="1"/>
</dbReference>
<evidence type="ECO:0000256" key="2">
    <source>
        <dbReference type="SAM" id="Coils"/>
    </source>
</evidence>
<gene>
    <name evidence="4" type="ORF">LQ327_02445</name>
</gene>
<sequence length="110" mass="11603">MAGQYDVSTDTMAQSQSRMASNVADIRSELTQLRGKLGALEGQWMGDGNTAFTGAHARYEAANQKLNQALDTISSLVARARDGYQTSDAAAGQRLTQSGAGMDDVTVPGF</sequence>
<keyword evidence="2" id="KW-0175">Coiled coil</keyword>
<dbReference type="InterPro" id="IPR036689">
    <property type="entry name" value="ESAT-6-like_sf"/>
</dbReference>
<reference evidence="4 5" key="1">
    <citation type="submission" date="2021-11" db="EMBL/GenBank/DDBJ databases">
        <title>Draft genome sequence of Actinomycetospora sp. SF1 isolated from the rhizosphere soil.</title>
        <authorList>
            <person name="Duangmal K."/>
            <person name="Chantavorakit T."/>
        </authorList>
    </citation>
    <scope>NUCLEOTIDE SEQUENCE [LARGE SCALE GENOMIC DNA]</scope>
    <source>
        <strain evidence="4 5">TBRC 5722</strain>
    </source>
</reference>
<evidence type="ECO:0000313" key="5">
    <source>
        <dbReference type="Proteomes" id="UP001199469"/>
    </source>
</evidence>
<feature type="coiled-coil region" evidence="2">
    <location>
        <begin position="23"/>
        <end position="79"/>
    </location>
</feature>
<dbReference type="Pfam" id="PF06013">
    <property type="entry name" value="WXG100"/>
    <property type="match status" value="1"/>
</dbReference>
<comment type="caution">
    <text evidence="4">The sequence shown here is derived from an EMBL/GenBank/DDBJ whole genome shotgun (WGS) entry which is preliminary data.</text>
</comment>
<protein>
    <recommendedName>
        <fullName evidence="1">ESAT-6-like protein</fullName>
    </recommendedName>
</protein>
<dbReference type="Gene3D" id="1.10.287.1060">
    <property type="entry name" value="ESAT-6-like"/>
    <property type="match status" value="1"/>
</dbReference>
<dbReference type="RefSeq" id="WP_230729938.1">
    <property type="nucleotide sequence ID" value="NZ_JAJNDB010000001.1"/>
</dbReference>
<comment type="similarity">
    <text evidence="1">Belongs to the WXG100 family.</text>
</comment>
<organism evidence="4 5">
    <name type="scientific">Actinomycetospora endophytica</name>
    <dbReference type="NCBI Taxonomy" id="2291215"/>
    <lineage>
        <taxon>Bacteria</taxon>
        <taxon>Bacillati</taxon>
        <taxon>Actinomycetota</taxon>
        <taxon>Actinomycetes</taxon>
        <taxon>Pseudonocardiales</taxon>
        <taxon>Pseudonocardiaceae</taxon>
        <taxon>Actinomycetospora</taxon>
    </lineage>
</organism>